<accession>A0ABR0DYG5</accession>
<feature type="transmembrane region" description="Helical" evidence="1">
    <location>
        <begin position="257"/>
        <end position="278"/>
    </location>
</feature>
<feature type="transmembrane region" description="Helical" evidence="1">
    <location>
        <begin position="290"/>
        <end position="314"/>
    </location>
</feature>
<feature type="transmembrane region" description="Helical" evidence="1">
    <location>
        <begin position="49"/>
        <end position="72"/>
    </location>
</feature>
<evidence type="ECO:0000313" key="2">
    <source>
        <dbReference type="EMBL" id="KAK4493963.1"/>
    </source>
</evidence>
<sequence length="347" mass="39882">MATQQSDSSQNERSIGQVAVKTIFTHTFAVINYASFSSLLPVPTKHNLYLFRVIIFTFIPSVVAIQVVFDLVRTVVRLLRDPDEFGWHSLPFYLHGILGVRAFRDAHEQTSESFDDARLLDIPIVENVRRSPWPWSWKRFGQIIIAFLALVQAVGTMILFVRRADHGAAVGFDYRCFVMAIGSTVASVLTMILLVFGHRWTFTSEEEAPIIRTSEIKRLVLETVIGGVLLEWIHALLPRYQDWPGEIPPYLSSIYKIFWPTRAEHLLLWLPVVALVVFRNDIAKRFNIKLYPIAAALLLVAFVWMTVDVIASLVQDFGQFINFYPTDWMNYDRLRWSDPLENVIPVI</sequence>
<keyword evidence="1" id="KW-1133">Transmembrane helix</keyword>
<name>A0ABR0DYG5_ZASCE</name>
<protein>
    <submittedName>
        <fullName evidence="2">Uncharacterized protein</fullName>
    </submittedName>
</protein>
<comment type="caution">
    <text evidence="2">The sequence shown here is derived from an EMBL/GenBank/DDBJ whole genome shotgun (WGS) entry which is preliminary data.</text>
</comment>
<feature type="transmembrane region" description="Helical" evidence="1">
    <location>
        <begin position="140"/>
        <end position="161"/>
    </location>
</feature>
<keyword evidence="1" id="KW-0472">Membrane</keyword>
<feature type="transmembrane region" description="Helical" evidence="1">
    <location>
        <begin position="219"/>
        <end position="237"/>
    </location>
</feature>
<keyword evidence="3" id="KW-1185">Reference proteome</keyword>
<dbReference type="EMBL" id="JAXOVC010000015">
    <property type="protein sequence ID" value="KAK4493963.1"/>
    <property type="molecule type" value="Genomic_DNA"/>
</dbReference>
<gene>
    <name evidence="2" type="ORF">PRZ48_015149</name>
</gene>
<evidence type="ECO:0000256" key="1">
    <source>
        <dbReference type="SAM" id="Phobius"/>
    </source>
</evidence>
<feature type="transmembrane region" description="Helical" evidence="1">
    <location>
        <begin position="177"/>
        <end position="198"/>
    </location>
</feature>
<dbReference type="Proteomes" id="UP001305779">
    <property type="component" value="Unassembled WGS sequence"/>
</dbReference>
<reference evidence="2 3" key="1">
    <citation type="journal article" date="2023" name="G3 (Bethesda)">
        <title>A chromosome-level genome assembly of Zasmidium syzygii isolated from banana leaves.</title>
        <authorList>
            <person name="van Westerhoven A.C."/>
            <person name="Mehrabi R."/>
            <person name="Talebi R."/>
            <person name="Steentjes M.B.F."/>
            <person name="Corcolon B."/>
            <person name="Chong P.A."/>
            <person name="Kema G.H.J."/>
            <person name="Seidl M.F."/>
        </authorList>
    </citation>
    <scope>NUCLEOTIDE SEQUENCE [LARGE SCALE GENOMIC DNA]</scope>
    <source>
        <strain evidence="2 3">P124</strain>
    </source>
</reference>
<evidence type="ECO:0000313" key="3">
    <source>
        <dbReference type="Proteomes" id="UP001305779"/>
    </source>
</evidence>
<proteinExistence type="predicted"/>
<organism evidence="2 3">
    <name type="scientific">Zasmidium cellare</name>
    <name type="common">Wine cellar mold</name>
    <name type="synonym">Racodium cellare</name>
    <dbReference type="NCBI Taxonomy" id="395010"/>
    <lineage>
        <taxon>Eukaryota</taxon>
        <taxon>Fungi</taxon>
        <taxon>Dikarya</taxon>
        <taxon>Ascomycota</taxon>
        <taxon>Pezizomycotina</taxon>
        <taxon>Dothideomycetes</taxon>
        <taxon>Dothideomycetidae</taxon>
        <taxon>Mycosphaerellales</taxon>
        <taxon>Mycosphaerellaceae</taxon>
        <taxon>Zasmidium</taxon>
    </lineage>
</organism>
<keyword evidence="1" id="KW-0812">Transmembrane</keyword>